<keyword evidence="3" id="KW-1185">Reference proteome</keyword>
<evidence type="ECO:0000256" key="1">
    <source>
        <dbReference type="SAM" id="MobiDB-lite"/>
    </source>
</evidence>
<gene>
    <name evidence="2" type="ORF">GCM10010269_20200</name>
</gene>
<dbReference type="AlphaFoldDB" id="A0A918FU61"/>
<organism evidence="2 3">
    <name type="scientific">Streptomyces humidus</name>
    <dbReference type="NCBI Taxonomy" id="52259"/>
    <lineage>
        <taxon>Bacteria</taxon>
        <taxon>Bacillati</taxon>
        <taxon>Actinomycetota</taxon>
        <taxon>Actinomycetes</taxon>
        <taxon>Kitasatosporales</taxon>
        <taxon>Streptomycetaceae</taxon>
        <taxon>Streptomyces</taxon>
    </lineage>
</organism>
<dbReference type="Proteomes" id="UP000606194">
    <property type="component" value="Unassembled WGS sequence"/>
</dbReference>
<dbReference type="RefSeq" id="WP_190148925.1">
    <property type="nucleotide sequence ID" value="NZ_BMTL01000007.1"/>
</dbReference>
<sequence>MTARAAVPTVPAEPGRAGLLLPARRRLFGWSREMAAQRGELERGWTAALQAGGAISPPPGVAAAQHLADGGGFRLPAALENQLPAAARAFFDDRVVRGGWVYLRGFGYYTADAQMYLPGRAPAPGRRFATVQQRWPRYAEFARPLAETAAREPAGWYAWLAWLAFLESAVQDVCTARWSAAVLADDRAAGVLDEVLQGLGVLLAEAAWNRWQPQGCPAGPCDRATWAERATALTSDARIPEILRELARALQGPQVAADAVRAVREGDVLWQIAAVAQTRWPALAAAHPGAPVLLVSEAFGAMAAGPVLAGMLPAGQRDRVRLALTRGSVHEEEMARVSGTAWRTGRLEADGQVVVHLDDSVFTGRTHAGLRRALTGVPAAVYLVPLTLDVGTPFNHPEEITALGRGVGEHLADLETAVRAVGGALPPAPSLWARRKAPGPPLGADDGPEEGSWEEAFERVAGGSDRLMALLWDRYAPEVRNA</sequence>
<reference evidence="2" key="1">
    <citation type="journal article" date="2014" name="Int. J. Syst. Evol. Microbiol.">
        <title>Complete genome sequence of Corynebacterium casei LMG S-19264T (=DSM 44701T), isolated from a smear-ripened cheese.</title>
        <authorList>
            <consortium name="US DOE Joint Genome Institute (JGI-PGF)"/>
            <person name="Walter F."/>
            <person name="Albersmeier A."/>
            <person name="Kalinowski J."/>
            <person name="Ruckert C."/>
        </authorList>
    </citation>
    <scope>NUCLEOTIDE SEQUENCE</scope>
    <source>
        <strain evidence="2">JCM 4386</strain>
    </source>
</reference>
<comment type="caution">
    <text evidence="2">The sequence shown here is derived from an EMBL/GenBank/DDBJ whole genome shotgun (WGS) entry which is preliminary data.</text>
</comment>
<accession>A0A918FU61</accession>
<dbReference type="EMBL" id="BMTL01000007">
    <property type="protein sequence ID" value="GGR81007.1"/>
    <property type="molecule type" value="Genomic_DNA"/>
</dbReference>
<reference evidence="2" key="2">
    <citation type="submission" date="2020-09" db="EMBL/GenBank/DDBJ databases">
        <authorList>
            <person name="Sun Q."/>
            <person name="Ohkuma M."/>
        </authorList>
    </citation>
    <scope>NUCLEOTIDE SEQUENCE</scope>
    <source>
        <strain evidence="2">JCM 4386</strain>
    </source>
</reference>
<name>A0A918FU61_9ACTN</name>
<protein>
    <submittedName>
        <fullName evidence="2">Uncharacterized protein</fullName>
    </submittedName>
</protein>
<proteinExistence type="predicted"/>
<feature type="region of interest" description="Disordered" evidence="1">
    <location>
        <begin position="429"/>
        <end position="451"/>
    </location>
</feature>
<evidence type="ECO:0000313" key="2">
    <source>
        <dbReference type="EMBL" id="GGR81007.1"/>
    </source>
</evidence>
<evidence type="ECO:0000313" key="3">
    <source>
        <dbReference type="Proteomes" id="UP000606194"/>
    </source>
</evidence>